<proteinExistence type="predicted"/>
<dbReference type="RefSeq" id="WP_200501618.1">
    <property type="nucleotide sequence ID" value="NZ_JAEDAJ010000002.1"/>
</dbReference>
<protein>
    <submittedName>
        <fullName evidence="3">Uncharacterized protein</fullName>
    </submittedName>
</protein>
<name>A0ABS1B8L2_9MICO</name>
<gene>
    <name evidence="3" type="ORF">I8D64_06145</name>
</gene>
<feature type="compositionally biased region" description="Basic and acidic residues" evidence="1">
    <location>
        <begin position="359"/>
        <end position="373"/>
    </location>
</feature>
<evidence type="ECO:0000313" key="4">
    <source>
        <dbReference type="Proteomes" id="UP000612352"/>
    </source>
</evidence>
<evidence type="ECO:0000256" key="1">
    <source>
        <dbReference type="SAM" id="MobiDB-lite"/>
    </source>
</evidence>
<feature type="region of interest" description="Disordered" evidence="1">
    <location>
        <begin position="1"/>
        <end position="57"/>
    </location>
</feature>
<feature type="region of interest" description="Disordered" evidence="1">
    <location>
        <begin position="326"/>
        <end position="373"/>
    </location>
</feature>
<dbReference type="Proteomes" id="UP000612352">
    <property type="component" value="Unassembled WGS sequence"/>
</dbReference>
<keyword evidence="2" id="KW-1133">Transmembrane helix</keyword>
<evidence type="ECO:0000256" key="2">
    <source>
        <dbReference type="SAM" id="Phobius"/>
    </source>
</evidence>
<keyword evidence="2" id="KW-0472">Membrane</keyword>
<accession>A0ABS1B8L2</accession>
<feature type="transmembrane region" description="Helical" evidence="2">
    <location>
        <begin position="297"/>
        <end position="318"/>
    </location>
</feature>
<keyword evidence="2" id="KW-0812">Transmembrane</keyword>
<sequence>MIRGPARPGTMEGMQDEGMHDEGTEDREPDIEGTNLEGTDGATEGDEEFGTHRTTGFGADVRYEGRRDGHEYVAEVRHRPLDTEAVILIDGVRHDPKAEKALARADSAEDVTTADGLALKLDDGFFRSTITVRRPTASGTMKDREKLVVRTTTLGGAGEVDVVRADELVGAPLVPAEGSPSAAREARKADHPVRFGLIAAGAQAARFLVPLLGLGALFSGLLDPVKRWIGRLVEPVVTWVDEATRGIRTWIGEVTRPVRELVDALLEPIRRFLGWLWNLLFGWIPDIHLGIDVPDWIVDYLVPVLVVVVVFVVTIGTIRDRRERLEKARRGEDPTRPESEDAGDGRAEGRDEDDYPDADGDRERDVRDGEVRR</sequence>
<organism evidence="3 4">
    <name type="scientific">Brachybacterium halotolerans</name>
    <dbReference type="NCBI Taxonomy" id="2795215"/>
    <lineage>
        <taxon>Bacteria</taxon>
        <taxon>Bacillati</taxon>
        <taxon>Actinomycetota</taxon>
        <taxon>Actinomycetes</taxon>
        <taxon>Micrococcales</taxon>
        <taxon>Dermabacteraceae</taxon>
        <taxon>Brachybacterium</taxon>
    </lineage>
</organism>
<dbReference type="EMBL" id="JAEDAJ010000002">
    <property type="protein sequence ID" value="MBK0330983.1"/>
    <property type="molecule type" value="Genomic_DNA"/>
</dbReference>
<feature type="compositionally biased region" description="Basic and acidic residues" evidence="1">
    <location>
        <begin position="326"/>
        <end position="349"/>
    </location>
</feature>
<evidence type="ECO:0000313" key="3">
    <source>
        <dbReference type="EMBL" id="MBK0330983.1"/>
    </source>
</evidence>
<reference evidence="3 4" key="1">
    <citation type="submission" date="2020-12" db="EMBL/GenBank/DDBJ databases">
        <title>Brachybacterium sp. MASK1Z-5, whole genome shotgun sequence.</title>
        <authorList>
            <person name="Tuo L."/>
        </authorList>
    </citation>
    <scope>NUCLEOTIDE SEQUENCE [LARGE SCALE GENOMIC DNA]</scope>
    <source>
        <strain evidence="3 4">MASK1Z-5</strain>
    </source>
</reference>
<comment type="caution">
    <text evidence="3">The sequence shown here is derived from an EMBL/GenBank/DDBJ whole genome shotgun (WGS) entry which is preliminary data.</text>
</comment>
<keyword evidence="4" id="KW-1185">Reference proteome</keyword>